<reference evidence="6" key="2">
    <citation type="submission" date="2015-01" db="EMBL/GenBank/DDBJ databases">
        <title>Evolutionary Origins and Diversification of the Mycorrhizal Mutualists.</title>
        <authorList>
            <consortium name="DOE Joint Genome Institute"/>
            <consortium name="Mycorrhizal Genomics Consortium"/>
            <person name="Kohler A."/>
            <person name="Kuo A."/>
            <person name="Nagy L.G."/>
            <person name="Floudas D."/>
            <person name="Copeland A."/>
            <person name="Barry K.W."/>
            <person name="Cichocki N."/>
            <person name="Veneault-Fourrey C."/>
            <person name="LaButti K."/>
            <person name="Lindquist E.A."/>
            <person name="Lipzen A."/>
            <person name="Lundell T."/>
            <person name="Morin E."/>
            <person name="Murat C."/>
            <person name="Riley R."/>
            <person name="Ohm R."/>
            <person name="Sun H."/>
            <person name="Tunlid A."/>
            <person name="Henrissat B."/>
            <person name="Grigoriev I.V."/>
            <person name="Hibbett D.S."/>
            <person name="Martin F."/>
        </authorList>
    </citation>
    <scope>NUCLEOTIDE SEQUENCE [LARGE SCALE GENOMIC DNA]</scope>
    <source>
        <strain evidence="6">Foug A</strain>
    </source>
</reference>
<dbReference type="PANTHER" id="PTHR11808">
    <property type="entry name" value="TRANS-SULFURATION ENZYME FAMILY MEMBER"/>
    <property type="match status" value="1"/>
</dbReference>
<evidence type="ECO:0000256" key="1">
    <source>
        <dbReference type="ARBA" id="ARBA00001933"/>
    </source>
</evidence>
<dbReference type="InParanoid" id="A0A0C3EBK6"/>
<dbReference type="EMBL" id="KN822023">
    <property type="protein sequence ID" value="KIM65351.1"/>
    <property type="molecule type" value="Genomic_DNA"/>
</dbReference>
<evidence type="ECO:0000256" key="3">
    <source>
        <dbReference type="PIRSR" id="PIRSR001434-2"/>
    </source>
</evidence>
<dbReference type="GO" id="GO:0030170">
    <property type="term" value="F:pyridoxal phosphate binding"/>
    <property type="evidence" value="ECO:0007669"/>
    <property type="project" value="InterPro"/>
</dbReference>
<dbReference type="InterPro" id="IPR015422">
    <property type="entry name" value="PyrdxlP-dep_Trfase_small"/>
</dbReference>
<dbReference type="AlphaFoldDB" id="A0A0C3EBK6"/>
<organism evidence="5 6">
    <name type="scientific">Scleroderma citrinum Foug A</name>
    <dbReference type="NCBI Taxonomy" id="1036808"/>
    <lineage>
        <taxon>Eukaryota</taxon>
        <taxon>Fungi</taxon>
        <taxon>Dikarya</taxon>
        <taxon>Basidiomycota</taxon>
        <taxon>Agaricomycotina</taxon>
        <taxon>Agaricomycetes</taxon>
        <taxon>Agaricomycetidae</taxon>
        <taxon>Boletales</taxon>
        <taxon>Sclerodermatineae</taxon>
        <taxon>Sclerodermataceae</taxon>
        <taxon>Scleroderma</taxon>
    </lineage>
</organism>
<dbReference type="InterPro" id="IPR015421">
    <property type="entry name" value="PyrdxlP-dep_Trfase_major"/>
</dbReference>
<comment type="cofactor">
    <cofactor evidence="1 4">
        <name>pyridoxal 5'-phosphate</name>
        <dbReference type="ChEBI" id="CHEBI:597326"/>
    </cofactor>
</comment>
<dbReference type="Gene3D" id="3.40.640.10">
    <property type="entry name" value="Type I PLP-dependent aspartate aminotransferase-like (Major domain)"/>
    <property type="match status" value="1"/>
</dbReference>
<reference evidence="5 6" key="1">
    <citation type="submission" date="2014-04" db="EMBL/GenBank/DDBJ databases">
        <authorList>
            <consortium name="DOE Joint Genome Institute"/>
            <person name="Kuo A."/>
            <person name="Kohler A."/>
            <person name="Nagy L.G."/>
            <person name="Floudas D."/>
            <person name="Copeland A."/>
            <person name="Barry K.W."/>
            <person name="Cichocki N."/>
            <person name="Veneault-Fourrey C."/>
            <person name="LaButti K."/>
            <person name="Lindquist E.A."/>
            <person name="Lipzen A."/>
            <person name="Lundell T."/>
            <person name="Morin E."/>
            <person name="Murat C."/>
            <person name="Sun H."/>
            <person name="Tunlid A."/>
            <person name="Henrissat B."/>
            <person name="Grigoriev I.V."/>
            <person name="Hibbett D.S."/>
            <person name="Martin F."/>
            <person name="Nordberg H.P."/>
            <person name="Cantor M.N."/>
            <person name="Hua S.X."/>
        </authorList>
    </citation>
    <scope>NUCLEOTIDE SEQUENCE [LARGE SCALE GENOMIC DNA]</scope>
    <source>
        <strain evidence="5 6">Foug A</strain>
    </source>
</reference>
<dbReference type="PIRSF" id="PIRSF001434">
    <property type="entry name" value="CGS"/>
    <property type="match status" value="1"/>
</dbReference>
<gene>
    <name evidence="5" type="ORF">SCLCIDRAFT_1212521</name>
</gene>
<evidence type="ECO:0000256" key="4">
    <source>
        <dbReference type="RuleBase" id="RU362118"/>
    </source>
</evidence>
<feature type="modified residue" description="N6-(pyridoxal phosphate)lysine" evidence="3">
    <location>
        <position position="199"/>
    </location>
</feature>
<comment type="similarity">
    <text evidence="4">Belongs to the trans-sulfuration enzymes family.</text>
</comment>
<dbReference type="GO" id="GO:0016846">
    <property type="term" value="F:carbon-sulfur lyase activity"/>
    <property type="evidence" value="ECO:0007669"/>
    <property type="project" value="TreeGrafter"/>
</dbReference>
<evidence type="ECO:0000256" key="2">
    <source>
        <dbReference type="ARBA" id="ARBA00022898"/>
    </source>
</evidence>
<dbReference type="Proteomes" id="UP000053989">
    <property type="component" value="Unassembled WGS sequence"/>
</dbReference>
<dbReference type="Pfam" id="PF01053">
    <property type="entry name" value="Cys_Met_Meta_PP"/>
    <property type="match status" value="1"/>
</dbReference>
<dbReference type="InterPro" id="IPR015424">
    <property type="entry name" value="PyrdxlP-dep_Trfase"/>
</dbReference>
<sequence length="393" mass="43104">MPPRDIPGQLSGTILVHGDHVTGIEVAPSISVTTTFRAPPNCDPDGIGATNPDRHVYSRYSQTIYSKVEEILSKVNHGHAITYASGLAAAFSALTYYKPKRIAISGGYLGCHGAIDIYLRGRPDNNTSIISLEDDFQEGDLCWLETPLNPTGESRDIKYYADKIHGVGGKLLVDSTFGPPPLQYPFKFGADCIFHSGTKYFGGHSDLLCGILIVQTAEEREQLWHDRIFMGNTMGSLESWLLLRSLRTMHLRIPRQSASATEVAQWLDKAVVPEGQEFDGIPGGMITKVWHSSLQGTDSKGFNPASQMEGGYNATFSILLSKVEYADALPHALEYFIPATSLGGVESLIEQRVKADPKEDPLLVRLSIGVEEVEDLKDDLRKGLQTVAKEVKK</sequence>
<dbReference type="InterPro" id="IPR000277">
    <property type="entry name" value="Cys/Met-Metab_PyrdxlP-dep_enz"/>
</dbReference>
<keyword evidence="2 3" id="KW-0663">Pyridoxal phosphate</keyword>
<dbReference type="Gene3D" id="3.90.1150.10">
    <property type="entry name" value="Aspartate Aminotransferase, domain 1"/>
    <property type="match status" value="1"/>
</dbReference>
<protein>
    <recommendedName>
        <fullName evidence="7">Cystathionine gamma-synthase</fullName>
    </recommendedName>
</protein>
<dbReference type="OrthoDB" id="3512640at2759"/>
<dbReference type="SUPFAM" id="SSF53383">
    <property type="entry name" value="PLP-dependent transferases"/>
    <property type="match status" value="1"/>
</dbReference>
<dbReference type="GO" id="GO:0019346">
    <property type="term" value="P:transsulfuration"/>
    <property type="evidence" value="ECO:0007669"/>
    <property type="project" value="InterPro"/>
</dbReference>
<dbReference type="PANTHER" id="PTHR11808:SF35">
    <property type="entry name" value="CYSTATHIONINE GAMMA-SYNTHASE (AFU_ORTHOLOGUE AFUA_7G01590)"/>
    <property type="match status" value="1"/>
</dbReference>
<dbReference type="FunCoup" id="A0A0C3EBK6">
    <property type="interactions" value="316"/>
</dbReference>
<evidence type="ECO:0000313" key="6">
    <source>
        <dbReference type="Proteomes" id="UP000053989"/>
    </source>
</evidence>
<evidence type="ECO:0000313" key="5">
    <source>
        <dbReference type="EMBL" id="KIM65351.1"/>
    </source>
</evidence>
<accession>A0A0C3EBK6</accession>
<name>A0A0C3EBK6_9AGAM</name>
<dbReference type="HOGENOM" id="CLU_018986_3_0_1"/>
<dbReference type="GO" id="GO:0005737">
    <property type="term" value="C:cytoplasm"/>
    <property type="evidence" value="ECO:0007669"/>
    <property type="project" value="TreeGrafter"/>
</dbReference>
<proteinExistence type="inferred from homology"/>
<dbReference type="STRING" id="1036808.A0A0C3EBK6"/>
<keyword evidence="6" id="KW-1185">Reference proteome</keyword>
<evidence type="ECO:0008006" key="7">
    <source>
        <dbReference type="Google" id="ProtNLM"/>
    </source>
</evidence>